<evidence type="ECO:0000313" key="1">
    <source>
        <dbReference type="EMBL" id="SUD92336.1"/>
    </source>
</evidence>
<keyword evidence="2" id="KW-1185">Reference proteome</keyword>
<dbReference type="EMBL" id="UGVC01000001">
    <property type="protein sequence ID" value="SUD92336.1"/>
    <property type="molecule type" value="Genomic_DNA"/>
</dbReference>
<evidence type="ECO:0000313" key="2">
    <source>
        <dbReference type="Proteomes" id="UP000254123"/>
    </source>
</evidence>
<name>A0A379LP18_9GAMM</name>
<reference evidence="1 2" key="1">
    <citation type="submission" date="2018-06" db="EMBL/GenBank/DDBJ databases">
        <authorList>
            <consortium name="Pathogen Informatics"/>
            <person name="Doyle S."/>
        </authorList>
    </citation>
    <scope>NUCLEOTIDE SEQUENCE [LARGE SCALE GENOMIC DNA]</scope>
    <source>
        <strain evidence="1 2">NCTC10526</strain>
    </source>
</reference>
<organism evidence="1 2">
    <name type="scientific">Psychrobacter phenylpyruvicus</name>
    <dbReference type="NCBI Taxonomy" id="29432"/>
    <lineage>
        <taxon>Bacteria</taxon>
        <taxon>Pseudomonadati</taxon>
        <taxon>Pseudomonadota</taxon>
        <taxon>Gammaproteobacteria</taxon>
        <taxon>Moraxellales</taxon>
        <taxon>Moraxellaceae</taxon>
        <taxon>Psychrobacter</taxon>
    </lineage>
</organism>
<accession>A0A379LP18</accession>
<protein>
    <submittedName>
        <fullName evidence="1">Uncharacterized protein</fullName>
    </submittedName>
</protein>
<proteinExistence type="predicted"/>
<dbReference type="Proteomes" id="UP000254123">
    <property type="component" value="Unassembled WGS sequence"/>
</dbReference>
<dbReference type="AlphaFoldDB" id="A0A379LP18"/>
<dbReference type="STRING" id="1123034.GCA_000685805_02182"/>
<dbReference type="RefSeq" id="WP_028859637.1">
    <property type="nucleotide sequence ID" value="NZ_CAJHAQ010000001.1"/>
</dbReference>
<gene>
    <name evidence="1" type="ORF">NCTC10526_02732</name>
</gene>
<sequence length="181" mass="21800">MLNIDKAILDTDRNIGKNISVFDETERGLLSQNILSQLRNLIEYVFQKIYVNGQDADPNNYEHKKKAIENIKSKGQYKFLYKFHSLTQKSVSHYTIDENGSERLMLKYYEYLLRLKIFMRDTYNLEILSNIEDFPLNLDITFDEYYQKISRRIVQPSQENYMDYNDRYYIQKIKPIFVNQS</sequence>